<dbReference type="PROSITE" id="PS51371">
    <property type="entry name" value="CBS"/>
    <property type="match status" value="1"/>
</dbReference>
<evidence type="ECO:0000313" key="5">
    <source>
        <dbReference type="EMBL" id="MFG6206836.1"/>
    </source>
</evidence>
<evidence type="ECO:0000313" key="6">
    <source>
        <dbReference type="Proteomes" id="UP001605918"/>
    </source>
</evidence>
<comment type="caution">
    <text evidence="5">The sequence shown here is derived from an EMBL/GenBank/DDBJ whole genome shotgun (WGS) entry which is preliminary data.</text>
</comment>
<organism evidence="5 6">
    <name type="scientific">Pseudomonas retamae</name>
    <dbReference type="NCBI Taxonomy" id="702110"/>
    <lineage>
        <taxon>Bacteria</taxon>
        <taxon>Pseudomonadati</taxon>
        <taxon>Pseudomonadota</taxon>
        <taxon>Gammaproteobacteria</taxon>
        <taxon>Pseudomonadales</taxon>
        <taxon>Pseudomonadaceae</taxon>
        <taxon>Pseudomonas</taxon>
    </lineage>
</organism>
<evidence type="ECO:0000259" key="4">
    <source>
        <dbReference type="PROSITE" id="PS51371"/>
    </source>
</evidence>
<dbReference type="CDD" id="cd01948">
    <property type="entry name" value="EAL"/>
    <property type="match status" value="1"/>
</dbReference>
<sequence>MTTTEQLSALSSILTQSGLHSLFQPIISLSERRILGYEALTRGPSNSPLHSPIALFAVARQAGRLSELEIACRQSACRRFNEQKLPGKLFLNVSPESLLEAAHQPGRTLQLLQDFGIPPSQVVIELTEQTPIDDFQLLQTALHHYRAMGFSIALDDLGAGYSSLRLWSELRPDYVKIDRHFIDGIHQDALKREFVGSILQIAKASRAQVIAEGIELPEELAVLTEMGVDLVQGYLLGRPQEQPPRDARALMPKHDSSAVALNDEGSDLSALLNEQPAVHRDTPTATVLEAFRRQANLNSLAVLDEQGQPVGIVHRHSLSDALLKPFATDLFARKPISRLMSEDFLAVEMSQSLQQVSRLITSRARQRIEEDFIITLNGSYLGLGRVIDVLKLITELKIQQARYANPLTLLPGNVPIQQCLTRLLQQGRESIICYVDIDSFKPFNDIYGYGRGDEVLLCLAQCLNERIDPTRDFVGHIGGDDFLLVLGPEDWRKRLNQLLDDFQSQCRRFYRPEHLEAGCFIAPNRQGVRQEFALLSLSIGVVHLRPEACAELDASQLAEMASQAKHHAKNVAGFSVHLIDSLATSDVHPAQLIGQR</sequence>
<dbReference type="InterPro" id="IPR001633">
    <property type="entry name" value="EAL_dom"/>
</dbReference>
<evidence type="ECO:0000259" key="2">
    <source>
        <dbReference type="PROSITE" id="PS50883"/>
    </source>
</evidence>
<dbReference type="EC" id="2.7.7.65" evidence="5"/>
<dbReference type="NCBIfam" id="TIGR00254">
    <property type="entry name" value="GGDEF"/>
    <property type="match status" value="1"/>
</dbReference>
<dbReference type="InterPro" id="IPR029787">
    <property type="entry name" value="Nucleotide_cyclase"/>
</dbReference>
<dbReference type="Gene3D" id="3.30.70.270">
    <property type="match status" value="1"/>
</dbReference>
<dbReference type="Gene3D" id="3.10.580.10">
    <property type="entry name" value="CBS-domain"/>
    <property type="match status" value="1"/>
</dbReference>
<dbReference type="InterPro" id="IPR043128">
    <property type="entry name" value="Rev_trsase/Diguanyl_cyclase"/>
</dbReference>
<evidence type="ECO:0000256" key="1">
    <source>
        <dbReference type="PROSITE-ProRule" id="PRU00703"/>
    </source>
</evidence>
<dbReference type="Pfam" id="PF00990">
    <property type="entry name" value="GGDEF"/>
    <property type="match status" value="1"/>
</dbReference>
<dbReference type="InterPro" id="IPR050706">
    <property type="entry name" value="Cyclic-di-GMP_PDE-like"/>
</dbReference>
<protein>
    <submittedName>
        <fullName evidence="5">Bifunctional diguanylate cyclase/phosphodiesterase</fullName>
        <ecNumber evidence="5">2.7.7.65</ecNumber>
        <ecNumber evidence="5">3.1.4.52</ecNumber>
    </submittedName>
</protein>
<dbReference type="PANTHER" id="PTHR33121">
    <property type="entry name" value="CYCLIC DI-GMP PHOSPHODIESTERASE PDEF"/>
    <property type="match status" value="1"/>
</dbReference>
<name>A0ABW7DH16_9PSED</name>
<dbReference type="PROSITE" id="PS50883">
    <property type="entry name" value="EAL"/>
    <property type="match status" value="1"/>
</dbReference>
<dbReference type="Pfam" id="PF00563">
    <property type="entry name" value="EAL"/>
    <property type="match status" value="1"/>
</dbReference>
<gene>
    <name evidence="5" type="ORF">ACGSLL_20990</name>
</gene>
<dbReference type="CDD" id="cd01949">
    <property type="entry name" value="GGDEF"/>
    <property type="match status" value="1"/>
</dbReference>
<feature type="domain" description="CBS" evidence="4">
    <location>
        <begin position="271"/>
        <end position="330"/>
    </location>
</feature>
<dbReference type="RefSeq" id="WP_394507789.1">
    <property type="nucleotide sequence ID" value="NZ_JBIEIL010000011.1"/>
</dbReference>
<dbReference type="GO" id="GO:0052621">
    <property type="term" value="F:diguanylate cyclase activity"/>
    <property type="evidence" value="ECO:0007669"/>
    <property type="project" value="UniProtKB-EC"/>
</dbReference>
<dbReference type="PANTHER" id="PTHR33121:SF76">
    <property type="entry name" value="SIGNALING PROTEIN"/>
    <property type="match status" value="1"/>
</dbReference>
<evidence type="ECO:0000259" key="3">
    <source>
        <dbReference type="PROSITE" id="PS50887"/>
    </source>
</evidence>
<proteinExistence type="predicted"/>
<feature type="domain" description="EAL" evidence="2">
    <location>
        <begin position="3"/>
        <end position="253"/>
    </location>
</feature>
<reference evidence="5 6" key="1">
    <citation type="submission" date="2024-10" db="EMBL/GenBank/DDBJ databases">
        <title>Whole genome of Pseudomonas sp Strain RB5.</title>
        <authorList>
            <person name="Selami N."/>
        </authorList>
    </citation>
    <scope>NUCLEOTIDE SEQUENCE [LARGE SCALE GENOMIC DNA]</scope>
    <source>
        <strain evidence="5 6">RB5</strain>
    </source>
</reference>
<dbReference type="PROSITE" id="PS50887">
    <property type="entry name" value="GGDEF"/>
    <property type="match status" value="1"/>
</dbReference>
<dbReference type="EMBL" id="JBIEIL010000011">
    <property type="protein sequence ID" value="MFG6206836.1"/>
    <property type="molecule type" value="Genomic_DNA"/>
</dbReference>
<dbReference type="InterPro" id="IPR000644">
    <property type="entry name" value="CBS_dom"/>
</dbReference>
<dbReference type="InterPro" id="IPR000160">
    <property type="entry name" value="GGDEF_dom"/>
</dbReference>
<dbReference type="Proteomes" id="UP001605918">
    <property type="component" value="Unassembled WGS sequence"/>
</dbReference>
<dbReference type="GO" id="GO:0071111">
    <property type="term" value="F:cyclic-guanylate-specific phosphodiesterase activity"/>
    <property type="evidence" value="ECO:0007669"/>
    <property type="project" value="UniProtKB-EC"/>
</dbReference>
<accession>A0ABW7DH16</accession>
<dbReference type="SMART" id="SM00267">
    <property type="entry name" value="GGDEF"/>
    <property type="match status" value="1"/>
</dbReference>
<dbReference type="SUPFAM" id="SSF55073">
    <property type="entry name" value="Nucleotide cyclase"/>
    <property type="match status" value="1"/>
</dbReference>
<dbReference type="InterPro" id="IPR046342">
    <property type="entry name" value="CBS_dom_sf"/>
</dbReference>
<keyword evidence="1" id="KW-0129">CBS domain</keyword>
<dbReference type="SUPFAM" id="SSF141868">
    <property type="entry name" value="EAL domain-like"/>
    <property type="match status" value="1"/>
</dbReference>
<keyword evidence="6" id="KW-1185">Reference proteome</keyword>
<keyword evidence="5" id="KW-0808">Transferase</keyword>
<feature type="domain" description="GGDEF" evidence="3">
    <location>
        <begin position="428"/>
        <end position="581"/>
    </location>
</feature>
<dbReference type="SUPFAM" id="SSF54631">
    <property type="entry name" value="CBS-domain pair"/>
    <property type="match status" value="1"/>
</dbReference>
<dbReference type="Gene3D" id="3.20.20.450">
    <property type="entry name" value="EAL domain"/>
    <property type="match status" value="1"/>
</dbReference>
<dbReference type="InterPro" id="IPR035919">
    <property type="entry name" value="EAL_sf"/>
</dbReference>
<dbReference type="Pfam" id="PF00571">
    <property type="entry name" value="CBS"/>
    <property type="match status" value="1"/>
</dbReference>
<dbReference type="SMART" id="SM00052">
    <property type="entry name" value="EAL"/>
    <property type="match status" value="1"/>
</dbReference>
<keyword evidence="5" id="KW-0548">Nucleotidyltransferase</keyword>
<dbReference type="EC" id="3.1.4.52" evidence="5"/>
<keyword evidence="5" id="KW-0378">Hydrolase</keyword>